<dbReference type="InterPro" id="IPR014780">
    <property type="entry name" value="tRNA_psdUridine_synth_TruB"/>
</dbReference>
<evidence type="ECO:0000256" key="1">
    <source>
        <dbReference type="ARBA" id="ARBA00000385"/>
    </source>
</evidence>
<keyword evidence="3 5" id="KW-0819">tRNA processing</keyword>
<gene>
    <name evidence="5" type="primary">truB</name>
    <name evidence="8" type="ORF">SAMN05661053_2780</name>
</gene>
<dbReference type="HAMAP" id="MF_01080">
    <property type="entry name" value="TruB_bact"/>
    <property type="match status" value="1"/>
</dbReference>
<dbReference type="GO" id="GO:0031119">
    <property type="term" value="P:tRNA pseudouridine synthesis"/>
    <property type="evidence" value="ECO:0007669"/>
    <property type="project" value="UniProtKB-UniRule"/>
</dbReference>
<dbReference type="Pfam" id="PF01509">
    <property type="entry name" value="TruB_N"/>
    <property type="match status" value="2"/>
</dbReference>
<feature type="active site" description="Nucleophile" evidence="5">
    <location>
        <position position="40"/>
    </location>
</feature>
<evidence type="ECO:0000256" key="3">
    <source>
        <dbReference type="ARBA" id="ARBA00022694"/>
    </source>
</evidence>
<proteinExistence type="inferred from homology"/>
<evidence type="ECO:0000256" key="5">
    <source>
        <dbReference type="HAMAP-Rule" id="MF_01080"/>
    </source>
</evidence>
<comment type="catalytic activity">
    <reaction evidence="1 5">
        <text>uridine(55) in tRNA = pseudouridine(55) in tRNA</text>
        <dbReference type="Rhea" id="RHEA:42532"/>
        <dbReference type="Rhea" id="RHEA-COMP:10101"/>
        <dbReference type="Rhea" id="RHEA-COMP:10102"/>
        <dbReference type="ChEBI" id="CHEBI:65314"/>
        <dbReference type="ChEBI" id="CHEBI:65315"/>
        <dbReference type="EC" id="5.4.99.25"/>
    </reaction>
</comment>
<organism evidence="8 9">
    <name type="scientific">Fibrobacter succinogenes</name>
    <name type="common">Bacteroides succinogenes</name>
    <dbReference type="NCBI Taxonomy" id="833"/>
    <lineage>
        <taxon>Bacteria</taxon>
        <taxon>Pseudomonadati</taxon>
        <taxon>Fibrobacterota</taxon>
        <taxon>Fibrobacteria</taxon>
        <taxon>Fibrobacterales</taxon>
        <taxon>Fibrobacteraceae</taxon>
        <taxon>Fibrobacter</taxon>
    </lineage>
</organism>
<dbReference type="GO" id="GO:0003723">
    <property type="term" value="F:RNA binding"/>
    <property type="evidence" value="ECO:0007669"/>
    <property type="project" value="InterPro"/>
</dbReference>
<evidence type="ECO:0000313" key="8">
    <source>
        <dbReference type="EMBL" id="SUQ25976.1"/>
    </source>
</evidence>
<dbReference type="EC" id="5.4.99.25" evidence="5"/>
<keyword evidence="4 5" id="KW-0413">Isomerase</keyword>
<dbReference type="SUPFAM" id="SSF55120">
    <property type="entry name" value="Pseudouridine synthase"/>
    <property type="match status" value="1"/>
</dbReference>
<feature type="domain" description="Pseudouridine synthase II N-terminal" evidence="7">
    <location>
        <begin position="25"/>
        <end position="90"/>
    </location>
</feature>
<dbReference type="InterPro" id="IPR020103">
    <property type="entry name" value="PsdUridine_synth_cat_dom_sf"/>
</dbReference>
<dbReference type="EMBL" id="UHJL01000005">
    <property type="protein sequence ID" value="SUQ25976.1"/>
    <property type="molecule type" value="Genomic_DNA"/>
</dbReference>
<accession>A0A380S9S1</accession>
<feature type="domain" description="Pseudouridine synthase II N-terminal" evidence="7">
    <location>
        <begin position="132"/>
        <end position="231"/>
    </location>
</feature>
<feature type="compositionally biased region" description="Basic and acidic residues" evidence="6">
    <location>
        <begin position="118"/>
        <end position="134"/>
    </location>
</feature>
<protein>
    <recommendedName>
        <fullName evidence="5">tRNA pseudouridine synthase B</fullName>
        <ecNumber evidence="5">5.4.99.25</ecNumber>
    </recommendedName>
    <alternativeName>
        <fullName evidence="5">tRNA pseudouridine(55) synthase</fullName>
        <shortName evidence="5">Psi55 synthase</shortName>
    </alternativeName>
    <alternativeName>
        <fullName evidence="5">tRNA pseudouridylate synthase</fullName>
    </alternativeName>
    <alternativeName>
        <fullName evidence="5">tRNA-uridine isomerase</fullName>
    </alternativeName>
</protein>
<evidence type="ECO:0000259" key="7">
    <source>
        <dbReference type="Pfam" id="PF01509"/>
    </source>
</evidence>
<evidence type="ECO:0000256" key="2">
    <source>
        <dbReference type="ARBA" id="ARBA00005642"/>
    </source>
</evidence>
<dbReference type="AlphaFoldDB" id="A0A380S9S1"/>
<dbReference type="Gene3D" id="3.30.2350.10">
    <property type="entry name" value="Pseudouridine synthase"/>
    <property type="match status" value="1"/>
</dbReference>
<feature type="region of interest" description="Disordered" evidence="6">
    <location>
        <begin position="113"/>
        <end position="134"/>
    </location>
</feature>
<dbReference type="InterPro" id="IPR002501">
    <property type="entry name" value="PsdUridine_synth_N"/>
</dbReference>
<dbReference type="PANTHER" id="PTHR13767:SF2">
    <property type="entry name" value="PSEUDOURIDYLATE SYNTHASE TRUB1"/>
    <property type="match status" value="1"/>
</dbReference>
<sequence>MSSSGFVLLDKIAGETSFKALFPLKRVFCTKRVGHAGTLDLRASGLIIAATGRATRLLPYIEAKDKCYTFRLHLGYETDTLEWDGEVVKVDDKCVGRESQPCLHGYDRAQHLGLEQSESPKTRDESSCHPGAEGDRIQCGVPSVTRADLEAVLSQFIGDIDQVPPNYSAVKIDGHRASDLANRGREIELKSRRIHIESLKVVDEGKVTEGCTGKCFATFDLECNCSKGTYIRSLGRDLARALGTCGCVSMIRRHRIGDVTVDHAVRGDALTPEHLLPVDQVLDFPVVRLNDDQVKAIRLGNWVPWRTPVENLSTTPGAEKFVFTADKDGAVIGLGVYDPGRICPKFFLGDD</sequence>
<evidence type="ECO:0000256" key="6">
    <source>
        <dbReference type="SAM" id="MobiDB-lite"/>
    </source>
</evidence>
<comment type="function">
    <text evidence="5">Responsible for synthesis of pseudouridine from uracil-55 in the psi GC loop of transfer RNAs.</text>
</comment>
<dbReference type="PANTHER" id="PTHR13767">
    <property type="entry name" value="TRNA-PSEUDOURIDINE SYNTHASE"/>
    <property type="match status" value="1"/>
</dbReference>
<name>A0A380S9S1_FIBSU</name>
<comment type="similarity">
    <text evidence="2 5">Belongs to the pseudouridine synthase TruB family. Type 1 subfamily.</text>
</comment>
<dbReference type="GO" id="GO:1990481">
    <property type="term" value="P:mRNA pseudouridine synthesis"/>
    <property type="evidence" value="ECO:0007669"/>
    <property type="project" value="TreeGrafter"/>
</dbReference>
<dbReference type="Proteomes" id="UP000255423">
    <property type="component" value="Unassembled WGS sequence"/>
</dbReference>
<reference evidence="8 9" key="1">
    <citation type="submission" date="2017-08" db="EMBL/GenBank/DDBJ databases">
        <authorList>
            <person name="de Groot N.N."/>
        </authorList>
    </citation>
    <scope>NUCLEOTIDE SEQUENCE [LARGE SCALE GENOMIC DNA]</scope>
    <source>
        <strain evidence="8 9">HM2</strain>
    </source>
</reference>
<evidence type="ECO:0000256" key="4">
    <source>
        <dbReference type="ARBA" id="ARBA00023235"/>
    </source>
</evidence>
<dbReference type="GO" id="GO:0160148">
    <property type="term" value="F:tRNA pseudouridine(55) synthase activity"/>
    <property type="evidence" value="ECO:0007669"/>
    <property type="project" value="UniProtKB-EC"/>
</dbReference>
<evidence type="ECO:0000313" key="9">
    <source>
        <dbReference type="Proteomes" id="UP000255423"/>
    </source>
</evidence>